<proteinExistence type="predicted"/>
<dbReference type="AlphaFoldDB" id="A0AAE0C4W7"/>
<sequence length="145" mass="16279">MLALARYSSVGMPDHGILYHLVPKAKWEELKTTQTKYFPPTYEQDGFIHLTKEAELLLKVANHFYTDVVGDYIVLSIESSKLTSEVKFEPAADVGNKKSEGLGEDDKPLLFPHLYGTVDFESVAKELPVKRNEAGKFLSIQFGDV</sequence>
<dbReference type="EMBL" id="LGRX02028823">
    <property type="protein sequence ID" value="KAK3247595.1"/>
    <property type="molecule type" value="Genomic_DNA"/>
</dbReference>
<evidence type="ECO:0000313" key="1">
    <source>
        <dbReference type="EMBL" id="KAK3247595.1"/>
    </source>
</evidence>
<comment type="caution">
    <text evidence="1">The sequence shown here is derived from an EMBL/GenBank/DDBJ whole genome shotgun (WGS) entry which is preliminary data.</text>
</comment>
<dbReference type="Pfam" id="PF06108">
    <property type="entry name" value="DUF952"/>
    <property type="match status" value="1"/>
</dbReference>
<organism evidence="1 2">
    <name type="scientific">Cymbomonas tetramitiformis</name>
    <dbReference type="NCBI Taxonomy" id="36881"/>
    <lineage>
        <taxon>Eukaryota</taxon>
        <taxon>Viridiplantae</taxon>
        <taxon>Chlorophyta</taxon>
        <taxon>Pyramimonadophyceae</taxon>
        <taxon>Pyramimonadales</taxon>
        <taxon>Pyramimonadaceae</taxon>
        <taxon>Cymbomonas</taxon>
    </lineage>
</organism>
<dbReference type="PANTHER" id="PTHR34129">
    <property type="entry name" value="BLR1139 PROTEIN"/>
    <property type="match status" value="1"/>
</dbReference>
<reference evidence="1 2" key="1">
    <citation type="journal article" date="2015" name="Genome Biol. Evol.">
        <title>Comparative Genomics of a Bacterivorous Green Alga Reveals Evolutionary Causalities and Consequences of Phago-Mixotrophic Mode of Nutrition.</title>
        <authorList>
            <person name="Burns J.A."/>
            <person name="Paasch A."/>
            <person name="Narechania A."/>
            <person name="Kim E."/>
        </authorList>
    </citation>
    <scope>NUCLEOTIDE SEQUENCE [LARGE SCALE GENOMIC DNA]</scope>
    <source>
        <strain evidence="1 2">PLY_AMNH</strain>
    </source>
</reference>
<dbReference type="InterPro" id="IPR009297">
    <property type="entry name" value="DUF952"/>
</dbReference>
<dbReference type="Proteomes" id="UP001190700">
    <property type="component" value="Unassembled WGS sequence"/>
</dbReference>
<gene>
    <name evidence="1" type="ORF">CYMTET_42913</name>
</gene>
<dbReference type="SUPFAM" id="SSF56399">
    <property type="entry name" value="ADP-ribosylation"/>
    <property type="match status" value="1"/>
</dbReference>
<keyword evidence="2" id="KW-1185">Reference proteome</keyword>
<dbReference type="PANTHER" id="PTHR34129:SF1">
    <property type="entry name" value="DUF952 DOMAIN-CONTAINING PROTEIN"/>
    <property type="match status" value="1"/>
</dbReference>
<name>A0AAE0C4W7_9CHLO</name>
<evidence type="ECO:0008006" key="3">
    <source>
        <dbReference type="Google" id="ProtNLM"/>
    </source>
</evidence>
<accession>A0AAE0C4W7</accession>
<evidence type="ECO:0000313" key="2">
    <source>
        <dbReference type="Proteomes" id="UP001190700"/>
    </source>
</evidence>
<dbReference type="Gene3D" id="3.20.170.20">
    <property type="entry name" value="Protein of unknown function DUF952"/>
    <property type="match status" value="1"/>
</dbReference>
<protein>
    <recommendedName>
        <fullName evidence="3">DUF952 domain-containing protein</fullName>
    </recommendedName>
</protein>